<evidence type="ECO:0000256" key="3">
    <source>
        <dbReference type="ARBA" id="ARBA00022741"/>
    </source>
</evidence>
<dbReference type="PANTHER" id="PTHR42794:SF1">
    <property type="entry name" value="HEMIN IMPORT ATP-BINDING PROTEIN HMUV"/>
    <property type="match status" value="1"/>
</dbReference>
<dbReference type="PROSITE" id="PS50893">
    <property type="entry name" value="ABC_TRANSPORTER_2"/>
    <property type="match status" value="1"/>
</dbReference>
<accession>A0A931FN37</accession>
<dbReference type="InterPro" id="IPR017871">
    <property type="entry name" value="ABC_transporter-like_CS"/>
</dbReference>
<dbReference type="Pfam" id="PF00005">
    <property type="entry name" value="ABC_tran"/>
    <property type="match status" value="1"/>
</dbReference>
<evidence type="ECO:0000256" key="4">
    <source>
        <dbReference type="ARBA" id="ARBA00022840"/>
    </source>
</evidence>
<evidence type="ECO:0000256" key="6">
    <source>
        <dbReference type="ARBA" id="ARBA00037066"/>
    </source>
</evidence>
<dbReference type="Proteomes" id="UP000599312">
    <property type="component" value="Unassembled WGS sequence"/>
</dbReference>
<dbReference type="EMBL" id="JADQDO010000002">
    <property type="protein sequence ID" value="MBF9233255.1"/>
    <property type="molecule type" value="Genomic_DNA"/>
</dbReference>
<sequence>MMRLAATSLCVDLGRRRALDAVDLILGPGRLTVIVGPNGAGKTTLLRALAGLIAPAAGHVTLDGAPVVRMRASERARTIAYLPQGGSVAWPLPVTNVVALGRLPHGEQPDSLSAAGREAVADAIAAADLKGFEDRPATELSGGERARVLLARALATKAPVLLVDEPVAALDPRHELTVLQVLRAHAKAGANVVAVMHNLTLAARFADAIVLLDQGRVQAHAAPAEVFTEAQLAASFGIRAHVSHAEGGLVVVAESALPEPR</sequence>
<dbReference type="PANTHER" id="PTHR42794">
    <property type="entry name" value="HEMIN IMPORT ATP-BINDING PROTEIN HMUV"/>
    <property type="match status" value="1"/>
</dbReference>
<evidence type="ECO:0000259" key="7">
    <source>
        <dbReference type="PROSITE" id="PS50893"/>
    </source>
</evidence>
<gene>
    <name evidence="8" type="ORF">I2H38_07645</name>
</gene>
<dbReference type="Gene3D" id="3.40.50.300">
    <property type="entry name" value="P-loop containing nucleotide triphosphate hydrolases"/>
    <property type="match status" value="1"/>
</dbReference>
<keyword evidence="4 8" id="KW-0067">ATP-binding</keyword>
<dbReference type="InterPro" id="IPR003593">
    <property type="entry name" value="AAA+_ATPase"/>
</dbReference>
<name>A0A931FN37_9HYPH</name>
<dbReference type="InterPro" id="IPR027417">
    <property type="entry name" value="P-loop_NTPase"/>
</dbReference>
<organism evidence="8 9">
    <name type="scientific">Microvirga alba</name>
    <dbReference type="NCBI Taxonomy" id="2791025"/>
    <lineage>
        <taxon>Bacteria</taxon>
        <taxon>Pseudomonadati</taxon>
        <taxon>Pseudomonadota</taxon>
        <taxon>Alphaproteobacteria</taxon>
        <taxon>Hyphomicrobiales</taxon>
        <taxon>Methylobacteriaceae</taxon>
        <taxon>Microvirga</taxon>
    </lineage>
</organism>
<evidence type="ECO:0000313" key="8">
    <source>
        <dbReference type="EMBL" id="MBF9233255.1"/>
    </source>
</evidence>
<comment type="function">
    <text evidence="6">Part of the ABC transporter complex HmuTUV involved in hemin import. Responsible for energy coupling to the transport system.</text>
</comment>
<evidence type="ECO:0000256" key="2">
    <source>
        <dbReference type="ARBA" id="ARBA00022448"/>
    </source>
</evidence>
<dbReference type="GO" id="GO:0005524">
    <property type="term" value="F:ATP binding"/>
    <property type="evidence" value="ECO:0007669"/>
    <property type="project" value="UniProtKB-KW"/>
</dbReference>
<evidence type="ECO:0000256" key="5">
    <source>
        <dbReference type="ARBA" id="ARBA00022967"/>
    </source>
</evidence>
<proteinExistence type="inferred from homology"/>
<evidence type="ECO:0000256" key="1">
    <source>
        <dbReference type="ARBA" id="ARBA00005417"/>
    </source>
</evidence>
<evidence type="ECO:0000313" key="9">
    <source>
        <dbReference type="Proteomes" id="UP000599312"/>
    </source>
</evidence>
<dbReference type="AlphaFoldDB" id="A0A931FN37"/>
<dbReference type="CDD" id="cd03214">
    <property type="entry name" value="ABC_Iron-Siderophores_B12_Hemin"/>
    <property type="match status" value="1"/>
</dbReference>
<dbReference type="InterPro" id="IPR003439">
    <property type="entry name" value="ABC_transporter-like_ATP-bd"/>
</dbReference>
<keyword evidence="3" id="KW-0547">Nucleotide-binding</keyword>
<keyword evidence="5" id="KW-1278">Translocase</keyword>
<comment type="similarity">
    <text evidence="1">Belongs to the ABC transporter superfamily.</text>
</comment>
<reference evidence="8" key="1">
    <citation type="submission" date="2020-11" db="EMBL/GenBank/DDBJ databases">
        <authorList>
            <person name="Kim M.K."/>
        </authorList>
    </citation>
    <scope>NUCLEOTIDE SEQUENCE</scope>
    <source>
        <strain evidence="8">BT350</strain>
    </source>
</reference>
<dbReference type="GO" id="GO:0016887">
    <property type="term" value="F:ATP hydrolysis activity"/>
    <property type="evidence" value="ECO:0007669"/>
    <property type="project" value="InterPro"/>
</dbReference>
<dbReference type="PROSITE" id="PS00211">
    <property type="entry name" value="ABC_TRANSPORTER_1"/>
    <property type="match status" value="1"/>
</dbReference>
<dbReference type="RefSeq" id="WP_196271213.1">
    <property type="nucleotide sequence ID" value="NZ_JADQDO010000002.1"/>
</dbReference>
<comment type="caution">
    <text evidence="8">The sequence shown here is derived from an EMBL/GenBank/DDBJ whole genome shotgun (WGS) entry which is preliminary data.</text>
</comment>
<dbReference type="SUPFAM" id="SSF52540">
    <property type="entry name" value="P-loop containing nucleoside triphosphate hydrolases"/>
    <property type="match status" value="1"/>
</dbReference>
<protein>
    <submittedName>
        <fullName evidence="8">ABC transporter ATP-binding protein</fullName>
    </submittedName>
</protein>
<keyword evidence="9" id="KW-1185">Reference proteome</keyword>
<keyword evidence="2" id="KW-0813">Transport</keyword>
<dbReference type="SMART" id="SM00382">
    <property type="entry name" value="AAA"/>
    <property type="match status" value="1"/>
</dbReference>
<feature type="domain" description="ABC transporter" evidence="7">
    <location>
        <begin position="2"/>
        <end position="239"/>
    </location>
</feature>